<evidence type="ECO:0000259" key="1">
    <source>
        <dbReference type="Pfam" id="PF04575"/>
    </source>
</evidence>
<sequence length="466" mass="50144">MGAPRSKVMQKGRRALCVAAFVACATPGSPQPTETLTLNQARSVAAQAIRGGDFELARKLAMGLLQADPEDAYAYSVLTAAHTRLKNPDLARHAARLTYKYSDTPSASFNAARKAGELAYQQKRYNAAQLWLRRAAFHAPDEKHTKLLGRNYAQVRKANPLTLRFNFSVTPSDNVNNGSDAVSHIINGEPTGGSIGAGSRALSGIVGTADLSVKYRLRQTKKTRTVLNARIFTRRVALSSSARAAAPNVSNAELGSTYTDIGLSHSFGLKTPGAFATVSGNVGKTWAADNAQYTFARAGFAPSYKLTDRSRLNLNASIEQRWSTTDNRRDSTIARVSAKVHQKLKNGNKLSYGVNLQDVRSDATNASYLSSVVTFEYGFGKQIGPMTLSAGVSLGQTDYSTYGLPTPVAGGRQDTSLYGNVTMVFTDYDVAGFAPSLRVRAGGKTSNISRFETRELSVTLGIQSKF</sequence>
<dbReference type="EMBL" id="OMOR01000001">
    <property type="protein sequence ID" value="SPH20591.1"/>
    <property type="molecule type" value="Genomic_DNA"/>
</dbReference>
<dbReference type="Proteomes" id="UP000244880">
    <property type="component" value="Unassembled WGS sequence"/>
</dbReference>
<organism evidence="2 3">
    <name type="scientific">Ascidiaceihabitans donghaensis</name>
    <dbReference type="NCBI Taxonomy" id="1510460"/>
    <lineage>
        <taxon>Bacteria</taxon>
        <taxon>Pseudomonadati</taxon>
        <taxon>Pseudomonadota</taxon>
        <taxon>Alphaproteobacteria</taxon>
        <taxon>Rhodobacterales</taxon>
        <taxon>Paracoccaceae</taxon>
        <taxon>Ascidiaceihabitans</taxon>
    </lineage>
</organism>
<dbReference type="SUPFAM" id="SSF48452">
    <property type="entry name" value="TPR-like"/>
    <property type="match status" value="1"/>
</dbReference>
<evidence type="ECO:0000313" key="2">
    <source>
        <dbReference type="EMBL" id="SPH20591.1"/>
    </source>
</evidence>
<evidence type="ECO:0000313" key="3">
    <source>
        <dbReference type="Proteomes" id="UP000244880"/>
    </source>
</evidence>
<proteinExistence type="predicted"/>
<dbReference type="Gene3D" id="1.25.40.10">
    <property type="entry name" value="Tetratricopeptide repeat domain"/>
    <property type="match status" value="1"/>
</dbReference>
<dbReference type="OrthoDB" id="7684399at2"/>
<dbReference type="InterPro" id="IPR007655">
    <property type="entry name" value="Slam_C"/>
</dbReference>
<dbReference type="Pfam" id="PF04575">
    <property type="entry name" value="SlipAM"/>
    <property type="match status" value="1"/>
</dbReference>
<gene>
    <name evidence="2" type="ORF">ASD8599_01328</name>
</gene>
<accession>A0A2R8BBZ0</accession>
<feature type="domain" description="Surface lipoprotein assembly modifier C-terminal" evidence="1">
    <location>
        <begin position="276"/>
        <end position="459"/>
    </location>
</feature>
<protein>
    <recommendedName>
        <fullName evidence="1">Surface lipoprotein assembly modifier C-terminal domain-containing protein</fullName>
    </recommendedName>
</protein>
<reference evidence="2 3" key="1">
    <citation type="submission" date="2018-03" db="EMBL/GenBank/DDBJ databases">
        <authorList>
            <person name="Keele B.F."/>
        </authorList>
    </citation>
    <scope>NUCLEOTIDE SEQUENCE [LARGE SCALE GENOMIC DNA]</scope>
    <source>
        <strain evidence="2 3">CECT 8599</strain>
    </source>
</reference>
<keyword evidence="3" id="KW-1185">Reference proteome</keyword>
<dbReference type="InterPro" id="IPR011990">
    <property type="entry name" value="TPR-like_helical_dom_sf"/>
</dbReference>
<name>A0A2R8BBZ0_9RHOB</name>
<dbReference type="AlphaFoldDB" id="A0A2R8BBZ0"/>